<sequence>MAADETVPPPRSHTTDNTPGGGQHHDAAGGDHHGSARATAPGPFRRSTAGGPDSTDAAAEVRDAGRNGWRTLGVLVIVFAVLSGGAVAWAQLSQQQARDERTYRRGALATVEVDSGAATVSIRAGRADQVVVDQRVGWSLRRPSVSQRLENDTLKISVRCPAPTEVIGCAVMLDIEVPADMAVHTTNGSGRTEIQRLTGDFEARTGSGQLDLQGLSGTIWAKAGSGQIIGSELTAERTTVFSNSGSLTLGYARAPRSVTARLASGPLIIHLPDDRTTYRVDLTTASGRRDVDPSVPGADSADVLDIAAASGTVTIDRGDDDGG</sequence>
<dbReference type="Proteomes" id="UP001206483">
    <property type="component" value="Unassembled WGS sequence"/>
</dbReference>
<evidence type="ECO:0008006" key="5">
    <source>
        <dbReference type="Google" id="ProtNLM"/>
    </source>
</evidence>
<protein>
    <recommendedName>
        <fullName evidence="5">Adhesin domain-containing protein</fullName>
    </recommendedName>
</protein>
<keyword evidence="4" id="KW-1185">Reference proteome</keyword>
<dbReference type="EMBL" id="JAMZDX010000003">
    <property type="protein sequence ID" value="MCP2310474.1"/>
    <property type="molecule type" value="Genomic_DNA"/>
</dbReference>
<feature type="region of interest" description="Disordered" evidence="1">
    <location>
        <begin position="1"/>
        <end position="57"/>
    </location>
</feature>
<evidence type="ECO:0000256" key="1">
    <source>
        <dbReference type="SAM" id="MobiDB-lite"/>
    </source>
</evidence>
<feature type="transmembrane region" description="Helical" evidence="2">
    <location>
        <begin position="72"/>
        <end position="92"/>
    </location>
</feature>
<evidence type="ECO:0000256" key="2">
    <source>
        <dbReference type="SAM" id="Phobius"/>
    </source>
</evidence>
<dbReference type="RefSeq" id="WP_253798448.1">
    <property type="nucleotide sequence ID" value="NZ_BAAAUB010000014.1"/>
</dbReference>
<keyword evidence="2" id="KW-0472">Membrane</keyword>
<name>A0ABT1IZM3_9ACTN</name>
<feature type="compositionally biased region" description="Basic and acidic residues" evidence="1">
    <location>
        <begin position="23"/>
        <end position="34"/>
    </location>
</feature>
<comment type="caution">
    <text evidence="3">The sequence shown here is derived from an EMBL/GenBank/DDBJ whole genome shotgun (WGS) entry which is preliminary data.</text>
</comment>
<proteinExistence type="predicted"/>
<accession>A0ABT1IZM3</accession>
<gene>
    <name evidence="3" type="ORF">FHR36_003607</name>
</gene>
<reference evidence="3 4" key="1">
    <citation type="submission" date="2022-06" db="EMBL/GenBank/DDBJ databases">
        <title>Sequencing the genomes of 1000 actinobacteria strains.</title>
        <authorList>
            <person name="Klenk H.-P."/>
        </authorList>
    </citation>
    <scope>NUCLEOTIDE SEQUENCE [LARGE SCALE GENOMIC DNA]</scope>
    <source>
        <strain evidence="3 4">DSM 41656</strain>
    </source>
</reference>
<organism evidence="3 4">
    <name type="scientific">Kitasatospora paracochleata</name>
    <dbReference type="NCBI Taxonomy" id="58354"/>
    <lineage>
        <taxon>Bacteria</taxon>
        <taxon>Bacillati</taxon>
        <taxon>Actinomycetota</taxon>
        <taxon>Actinomycetes</taxon>
        <taxon>Kitasatosporales</taxon>
        <taxon>Streptomycetaceae</taxon>
        <taxon>Kitasatospora</taxon>
    </lineage>
</organism>
<keyword evidence="2" id="KW-1133">Transmembrane helix</keyword>
<evidence type="ECO:0000313" key="3">
    <source>
        <dbReference type="EMBL" id="MCP2310474.1"/>
    </source>
</evidence>
<evidence type="ECO:0000313" key="4">
    <source>
        <dbReference type="Proteomes" id="UP001206483"/>
    </source>
</evidence>
<keyword evidence="2" id="KW-0812">Transmembrane</keyword>